<evidence type="ECO:0000256" key="2">
    <source>
        <dbReference type="SAM" id="Phobius"/>
    </source>
</evidence>
<proteinExistence type="predicted"/>
<name>A0A9D1YYK2_9MICO</name>
<gene>
    <name evidence="3" type="ORF">H9830_15240</name>
</gene>
<evidence type="ECO:0000313" key="4">
    <source>
        <dbReference type="Proteomes" id="UP000824005"/>
    </source>
</evidence>
<feature type="compositionally biased region" description="Basic and acidic residues" evidence="1">
    <location>
        <begin position="258"/>
        <end position="267"/>
    </location>
</feature>
<feature type="compositionally biased region" description="Basic and acidic residues" evidence="1">
    <location>
        <begin position="98"/>
        <end position="122"/>
    </location>
</feature>
<keyword evidence="2" id="KW-0812">Transmembrane</keyword>
<feature type="compositionally biased region" description="Low complexity" evidence="1">
    <location>
        <begin position="275"/>
        <end position="284"/>
    </location>
</feature>
<comment type="caution">
    <text evidence="3">The sequence shown here is derived from an EMBL/GenBank/DDBJ whole genome shotgun (WGS) entry which is preliminary data.</text>
</comment>
<keyword evidence="2" id="KW-1133">Transmembrane helix</keyword>
<reference evidence="3" key="1">
    <citation type="journal article" date="2021" name="PeerJ">
        <title>Extensive microbial diversity within the chicken gut microbiome revealed by metagenomics and culture.</title>
        <authorList>
            <person name="Gilroy R."/>
            <person name="Ravi A."/>
            <person name="Getino M."/>
            <person name="Pursley I."/>
            <person name="Horton D.L."/>
            <person name="Alikhan N.F."/>
            <person name="Baker D."/>
            <person name="Gharbi K."/>
            <person name="Hall N."/>
            <person name="Watson M."/>
            <person name="Adriaenssens E.M."/>
            <person name="Foster-Nyarko E."/>
            <person name="Jarju S."/>
            <person name="Secka A."/>
            <person name="Antonio M."/>
            <person name="Oren A."/>
            <person name="Chaudhuri R.R."/>
            <person name="La Ragione R."/>
            <person name="Hildebrand F."/>
            <person name="Pallen M.J."/>
        </authorList>
    </citation>
    <scope>NUCLEOTIDE SEQUENCE</scope>
    <source>
        <strain evidence="3">ChiGjej1B1-98</strain>
    </source>
</reference>
<reference evidence="3" key="2">
    <citation type="submission" date="2021-04" db="EMBL/GenBank/DDBJ databases">
        <authorList>
            <person name="Gilroy R."/>
        </authorList>
    </citation>
    <scope>NUCLEOTIDE SEQUENCE</scope>
    <source>
        <strain evidence="3">ChiGjej1B1-98</strain>
    </source>
</reference>
<feature type="compositionally biased region" description="Low complexity" evidence="1">
    <location>
        <begin position="310"/>
        <end position="327"/>
    </location>
</feature>
<feature type="transmembrane region" description="Helical" evidence="2">
    <location>
        <begin position="12"/>
        <end position="39"/>
    </location>
</feature>
<organism evidence="3 4">
    <name type="scientific">Candidatus Agrococcus pullicola</name>
    <dbReference type="NCBI Taxonomy" id="2838429"/>
    <lineage>
        <taxon>Bacteria</taxon>
        <taxon>Bacillati</taxon>
        <taxon>Actinomycetota</taxon>
        <taxon>Actinomycetes</taxon>
        <taxon>Micrococcales</taxon>
        <taxon>Microbacteriaceae</taxon>
        <taxon>Agrococcus</taxon>
    </lineage>
</organism>
<feature type="region of interest" description="Disordered" evidence="1">
    <location>
        <begin position="339"/>
        <end position="358"/>
    </location>
</feature>
<feature type="transmembrane region" description="Helical" evidence="2">
    <location>
        <begin position="59"/>
        <end position="80"/>
    </location>
</feature>
<sequence>MAVKQKNPGALIGVVMALIGGVLVFSTFQEFFGGIGIFVDALSYGAEFGVAFDAAIRYTGGQFLVGLLGAILLLIGILTVRSSAGRIARNAAEQGSDAVRRARDEAQQRAEAQQRDNQRRAMEAQQAAQRRVQERRQQVQAGGQGGRAQGGSAQGGQGGQGGQSRLDQLRQRVAQDPRMQQMREAAKDSGYGDLVDRFVPGQPTPNQVRPQQQQPSAQWGGDPQQTQRQTQQPQSPQRRRPQPRQQPQQRGQRQRLQTQREKAESQQHLRQLPDAAAEAAARLAARAREAGMETVMPNDRTAPSKRRSALTRSSLSTSALSKTSLSTNSLFRSRHRQISPAAPISSAVPVEELLQRDQ</sequence>
<feature type="compositionally biased region" description="Gly residues" evidence="1">
    <location>
        <begin position="142"/>
        <end position="162"/>
    </location>
</feature>
<accession>A0A9D1YYK2</accession>
<dbReference type="AlphaFoldDB" id="A0A9D1YYK2"/>
<dbReference type="EMBL" id="DXDC01000463">
    <property type="protein sequence ID" value="HIY67618.1"/>
    <property type="molecule type" value="Genomic_DNA"/>
</dbReference>
<feature type="region of interest" description="Disordered" evidence="1">
    <location>
        <begin position="98"/>
        <end position="333"/>
    </location>
</feature>
<keyword evidence="2" id="KW-0472">Membrane</keyword>
<dbReference type="Proteomes" id="UP000824005">
    <property type="component" value="Unassembled WGS sequence"/>
</dbReference>
<protein>
    <submittedName>
        <fullName evidence="3">Uncharacterized protein</fullName>
    </submittedName>
</protein>
<evidence type="ECO:0000313" key="3">
    <source>
        <dbReference type="EMBL" id="HIY67618.1"/>
    </source>
</evidence>
<feature type="compositionally biased region" description="Low complexity" evidence="1">
    <location>
        <begin position="243"/>
        <end position="257"/>
    </location>
</feature>
<feature type="compositionally biased region" description="Low complexity" evidence="1">
    <location>
        <begin position="204"/>
        <end position="236"/>
    </location>
</feature>
<evidence type="ECO:0000256" key="1">
    <source>
        <dbReference type="SAM" id="MobiDB-lite"/>
    </source>
</evidence>